<evidence type="ECO:0000313" key="1">
    <source>
        <dbReference type="EMBL" id="GIY52089.1"/>
    </source>
</evidence>
<dbReference type="Proteomes" id="UP001054945">
    <property type="component" value="Unassembled WGS sequence"/>
</dbReference>
<gene>
    <name evidence="1" type="ORF">CEXT_491631</name>
</gene>
<accession>A0AAV4U2W3</accession>
<protein>
    <submittedName>
        <fullName evidence="1">Uncharacterized protein</fullName>
    </submittedName>
</protein>
<proteinExistence type="predicted"/>
<name>A0AAV4U2W3_CAEEX</name>
<evidence type="ECO:0000313" key="2">
    <source>
        <dbReference type="Proteomes" id="UP001054945"/>
    </source>
</evidence>
<organism evidence="1 2">
    <name type="scientific">Caerostris extrusa</name>
    <name type="common">Bark spider</name>
    <name type="synonym">Caerostris bankana</name>
    <dbReference type="NCBI Taxonomy" id="172846"/>
    <lineage>
        <taxon>Eukaryota</taxon>
        <taxon>Metazoa</taxon>
        <taxon>Ecdysozoa</taxon>
        <taxon>Arthropoda</taxon>
        <taxon>Chelicerata</taxon>
        <taxon>Arachnida</taxon>
        <taxon>Araneae</taxon>
        <taxon>Araneomorphae</taxon>
        <taxon>Entelegynae</taxon>
        <taxon>Araneoidea</taxon>
        <taxon>Araneidae</taxon>
        <taxon>Caerostris</taxon>
    </lineage>
</organism>
<reference evidence="1 2" key="1">
    <citation type="submission" date="2021-06" db="EMBL/GenBank/DDBJ databases">
        <title>Caerostris extrusa draft genome.</title>
        <authorList>
            <person name="Kono N."/>
            <person name="Arakawa K."/>
        </authorList>
    </citation>
    <scope>NUCLEOTIDE SEQUENCE [LARGE SCALE GENOMIC DNA]</scope>
</reference>
<comment type="caution">
    <text evidence="1">The sequence shown here is derived from an EMBL/GenBank/DDBJ whole genome shotgun (WGS) entry which is preliminary data.</text>
</comment>
<dbReference type="AlphaFoldDB" id="A0AAV4U2W3"/>
<keyword evidence="2" id="KW-1185">Reference proteome</keyword>
<dbReference type="EMBL" id="BPLR01012192">
    <property type="protein sequence ID" value="GIY52089.1"/>
    <property type="molecule type" value="Genomic_DNA"/>
</dbReference>
<sequence>MQQAKNAGAPLTLNTGLVAGPESYGTAPAAKTNIYQTWALICHPPIPTSTQSTITLEKRRPDTVFYLSLSRPSRRWKEKKKKKKKKKNGKTIRKESESVENSAICYLPGVQVCFTFGDLFRKSGGNLFQNKQAPFLFVGKSEGLYVITGHDIALRRRHPPLPALRPHIIGIDSSLSLTAHPRAQLQFLDTKHPLGSCLSVWLRHIVILSKASHPIKFSNGIIKADKFQEVRSRSRGILGRVDREDGLNVKSSDHPPCAVDDRNPACQELDKNHFRVGIELHPGILHENYTSKT</sequence>